<comment type="subcellular location">
    <subcellularLocation>
        <location evidence="1">Membrane</location>
        <topology evidence="1">Multi-pass membrane protein</topology>
    </subcellularLocation>
</comment>
<comment type="caution">
    <text evidence="12">The sequence shown here is derived from an EMBL/GenBank/DDBJ whole genome shotgun (WGS) entry which is preliminary data.</text>
</comment>
<dbReference type="InterPro" id="IPR000276">
    <property type="entry name" value="GPCR_Rhodpsn"/>
</dbReference>
<feature type="transmembrane region" description="Helical" evidence="10">
    <location>
        <begin position="191"/>
        <end position="212"/>
    </location>
</feature>
<evidence type="ECO:0000256" key="1">
    <source>
        <dbReference type="ARBA" id="ARBA00004141"/>
    </source>
</evidence>
<feature type="transmembrane region" description="Helical" evidence="10">
    <location>
        <begin position="100"/>
        <end position="120"/>
    </location>
</feature>
<evidence type="ECO:0000256" key="3">
    <source>
        <dbReference type="ARBA" id="ARBA00022692"/>
    </source>
</evidence>
<dbReference type="SUPFAM" id="SSF81321">
    <property type="entry name" value="Family A G protein-coupled receptor-like"/>
    <property type="match status" value="1"/>
</dbReference>
<keyword evidence="7 9" id="KW-0675">Receptor</keyword>
<name>A0A8S3Z320_9EUPU</name>
<keyword evidence="4 10" id="KW-1133">Transmembrane helix</keyword>
<keyword evidence="6 10" id="KW-0472">Membrane</keyword>
<feature type="transmembrane region" description="Helical" evidence="10">
    <location>
        <begin position="62"/>
        <end position="80"/>
    </location>
</feature>
<evidence type="ECO:0000313" key="13">
    <source>
        <dbReference type="Proteomes" id="UP000678393"/>
    </source>
</evidence>
<evidence type="ECO:0000256" key="9">
    <source>
        <dbReference type="RuleBase" id="RU000688"/>
    </source>
</evidence>
<dbReference type="PRINTS" id="PR00237">
    <property type="entry name" value="GPCRRHODOPSN"/>
</dbReference>
<dbReference type="OrthoDB" id="10037617at2759"/>
<evidence type="ECO:0000256" key="8">
    <source>
        <dbReference type="ARBA" id="ARBA00023224"/>
    </source>
</evidence>
<dbReference type="PRINTS" id="PR01012">
    <property type="entry name" value="NRPEPTIDEYR"/>
</dbReference>
<protein>
    <recommendedName>
        <fullName evidence="11">G-protein coupled receptors family 1 profile domain-containing protein</fullName>
    </recommendedName>
</protein>
<dbReference type="GO" id="GO:0043005">
    <property type="term" value="C:neuron projection"/>
    <property type="evidence" value="ECO:0007669"/>
    <property type="project" value="TreeGrafter"/>
</dbReference>
<evidence type="ECO:0000256" key="10">
    <source>
        <dbReference type="SAM" id="Phobius"/>
    </source>
</evidence>
<sequence length="442" mass="50619">MGKNNSSHLYLGSQRDKVMPLGATLTLLLAYGVLCVIAIFGNVLVCYVILKNKRLHTATNFFIANLAISDLLVAFINVPFNISRSLLNDWPFGEIPCHLVNYSLVLTCYVSTYTLTSIALDRHRVVLKPLSRRMSKNLAISILVLIWLVAIFLSLPYGMYMRVIKVHFLITKEFRRCRFQSPKLFHDFERFLTITTFILQYCVPFSLISVAYGRIVKSLWARTHVGAVTANQQLSQARAKRKSIKLLIAVVIVFAICWLPLNMYHLLTDLHPSPDVFQYNTMAFFTCHWVAISSTCYNPFVYCWLNEHFREEVKARFSCLNFSYRRARKSASSFALHNGLAKSKSYTRSTPNYCHSSIKRDTITMATDIIKDQMDNLAECTKFDCKDNDTVDNTAESASIIFADDEDDVQINYSEEAEQGLIIHLDRDTDHSVAFRNSNKRN</sequence>
<feature type="domain" description="G-protein coupled receptors family 1 profile" evidence="11">
    <location>
        <begin position="41"/>
        <end position="302"/>
    </location>
</feature>
<dbReference type="PROSITE" id="PS00237">
    <property type="entry name" value="G_PROTEIN_RECEP_F1_1"/>
    <property type="match status" value="1"/>
</dbReference>
<dbReference type="PROSITE" id="PS50262">
    <property type="entry name" value="G_PROTEIN_RECEP_F1_2"/>
    <property type="match status" value="1"/>
</dbReference>
<feature type="transmembrane region" description="Helical" evidence="10">
    <location>
        <begin position="28"/>
        <end position="50"/>
    </location>
</feature>
<evidence type="ECO:0000256" key="7">
    <source>
        <dbReference type="ARBA" id="ARBA00023170"/>
    </source>
</evidence>
<keyword evidence="5 9" id="KW-0297">G-protein coupled receptor</keyword>
<evidence type="ECO:0000256" key="2">
    <source>
        <dbReference type="ARBA" id="ARBA00010663"/>
    </source>
</evidence>
<feature type="transmembrane region" description="Helical" evidence="10">
    <location>
        <begin position="140"/>
        <end position="160"/>
    </location>
</feature>
<dbReference type="Gene3D" id="1.20.1070.10">
    <property type="entry name" value="Rhodopsin 7-helix transmembrane proteins"/>
    <property type="match status" value="1"/>
</dbReference>
<evidence type="ECO:0000256" key="5">
    <source>
        <dbReference type="ARBA" id="ARBA00023040"/>
    </source>
</evidence>
<dbReference type="GO" id="GO:0042923">
    <property type="term" value="F:neuropeptide binding"/>
    <property type="evidence" value="ECO:0007669"/>
    <property type="project" value="TreeGrafter"/>
</dbReference>
<organism evidence="12 13">
    <name type="scientific">Candidula unifasciata</name>
    <dbReference type="NCBI Taxonomy" id="100452"/>
    <lineage>
        <taxon>Eukaryota</taxon>
        <taxon>Metazoa</taxon>
        <taxon>Spiralia</taxon>
        <taxon>Lophotrochozoa</taxon>
        <taxon>Mollusca</taxon>
        <taxon>Gastropoda</taxon>
        <taxon>Heterobranchia</taxon>
        <taxon>Euthyneura</taxon>
        <taxon>Panpulmonata</taxon>
        <taxon>Eupulmonata</taxon>
        <taxon>Stylommatophora</taxon>
        <taxon>Helicina</taxon>
        <taxon>Helicoidea</taxon>
        <taxon>Geomitridae</taxon>
        <taxon>Candidula</taxon>
    </lineage>
</organism>
<evidence type="ECO:0000256" key="6">
    <source>
        <dbReference type="ARBA" id="ARBA00023136"/>
    </source>
</evidence>
<feature type="transmembrane region" description="Helical" evidence="10">
    <location>
        <begin position="281"/>
        <end position="305"/>
    </location>
</feature>
<dbReference type="PANTHER" id="PTHR24235:SF29">
    <property type="entry name" value="GH23382P"/>
    <property type="match status" value="1"/>
</dbReference>
<keyword evidence="13" id="KW-1185">Reference proteome</keyword>
<accession>A0A8S3Z320</accession>
<dbReference type="Proteomes" id="UP000678393">
    <property type="component" value="Unassembled WGS sequence"/>
</dbReference>
<dbReference type="AlphaFoldDB" id="A0A8S3Z320"/>
<proteinExistence type="inferred from homology"/>
<keyword evidence="8 9" id="KW-0807">Transducer</keyword>
<evidence type="ECO:0000256" key="4">
    <source>
        <dbReference type="ARBA" id="ARBA00022989"/>
    </source>
</evidence>
<dbReference type="InterPro" id="IPR000611">
    <property type="entry name" value="NPY_rcpt"/>
</dbReference>
<dbReference type="SMART" id="SM01381">
    <property type="entry name" value="7TM_GPCR_Srsx"/>
    <property type="match status" value="1"/>
</dbReference>
<dbReference type="PANTHER" id="PTHR24235">
    <property type="entry name" value="NEUROPEPTIDE Y RECEPTOR"/>
    <property type="match status" value="1"/>
</dbReference>
<gene>
    <name evidence="12" type="ORF">CUNI_LOCUS9392</name>
</gene>
<reference evidence="12" key="1">
    <citation type="submission" date="2021-04" db="EMBL/GenBank/DDBJ databases">
        <authorList>
            <consortium name="Molecular Ecology Group"/>
        </authorList>
    </citation>
    <scope>NUCLEOTIDE SEQUENCE</scope>
</reference>
<dbReference type="EMBL" id="CAJHNH020001630">
    <property type="protein sequence ID" value="CAG5123834.1"/>
    <property type="molecule type" value="Genomic_DNA"/>
</dbReference>
<dbReference type="GO" id="GO:0004983">
    <property type="term" value="F:neuropeptide Y receptor activity"/>
    <property type="evidence" value="ECO:0007669"/>
    <property type="project" value="InterPro"/>
</dbReference>
<dbReference type="Pfam" id="PF00001">
    <property type="entry name" value="7tm_1"/>
    <property type="match status" value="1"/>
</dbReference>
<feature type="transmembrane region" description="Helical" evidence="10">
    <location>
        <begin position="244"/>
        <end position="261"/>
    </location>
</feature>
<evidence type="ECO:0000259" key="11">
    <source>
        <dbReference type="PROSITE" id="PS50262"/>
    </source>
</evidence>
<dbReference type="InterPro" id="IPR017452">
    <property type="entry name" value="GPCR_Rhodpsn_7TM"/>
</dbReference>
<dbReference type="GO" id="GO:0005886">
    <property type="term" value="C:plasma membrane"/>
    <property type="evidence" value="ECO:0007669"/>
    <property type="project" value="TreeGrafter"/>
</dbReference>
<keyword evidence="3 9" id="KW-0812">Transmembrane</keyword>
<comment type="similarity">
    <text evidence="2 9">Belongs to the G-protein coupled receptor 1 family.</text>
</comment>
<evidence type="ECO:0000313" key="12">
    <source>
        <dbReference type="EMBL" id="CAG5123834.1"/>
    </source>
</evidence>